<gene>
    <name evidence="8" type="ORF">MM415B03139_0004</name>
</gene>
<reference evidence="8" key="1">
    <citation type="submission" date="2020-03" db="EMBL/GenBank/DDBJ databases">
        <title>The deep terrestrial virosphere.</title>
        <authorList>
            <person name="Holmfeldt K."/>
            <person name="Nilsson E."/>
            <person name="Simone D."/>
            <person name="Lopez-Fernandez M."/>
            <person name="Wu X."/>
            <person name="de Brujin I."/>
            <person name="Lundin D."/>
            <person name="Andersson A."/>
            <person name="Bertilsson S."/>
            <person name="Dopson M."/>
        </authorList>
    </citation>
    <scope>NUCLEOTIDE SEQUENCE</scope>
    <source>
        <strain evidence="8">MM415B03139</strain>
    </source>
</reference>
<dbReference type="GO" id="GO:0046718">
    <property type="term" value="P:symbiont entry into host cell"/>
    <property type="evidence" value="ECO:0007669"/>
    <property type="project" value="UniProtKB-KW"/>
</dbReference>
<organism evidence="8">
    <name type="scientific">viral metagenome</name>
    <dbReference type="NCBI Taxonomy" id="1070528"/>
    <lineage>
        <taxon>unclassified sequences</taxon>
        <taxon>metagenomes</taxon>
        <taxon>organismal metagenomes</taxon>
    </lineage>
</organism>
<dbReference type="AlphaFoldDB" id="A0A6M3KZS6"/>
<dbReference type="GO" id="GO:0044423">
    <property type="term" value="C:virion component"/>
    <property type="evidence" value="ECO:0007669"/>
    <property type="project" value="UniProtKB-KW"/>
</dbReference>
<evidence type="ECO:0000313" key="8">
    <source>
        <dbReference type="EMBL" id="QJA86675.1"/>
    </source>
</evidence>
<evidence type="ECO:0000256" key="1">
    <source>
        <dbReference type="ARBA" id="ARBA00004328"/>
    </source>
</evidence>
<keyword evidence="4" id="KW-0946">Virion</keyword>
<proteinExistence type="predicted"/>
<feature type="region of interest" description="Disordered" evidence="7">
    <location>
        <begin position="548"/>
        <end position="580"/>
    </location>
</feature>
<evidence type="ECO:0000256" key="6">
    <source>
        <dbReference type="ARBA" id="ARBA00023296"/>
    </source>
</evidence>
<evidence type="ECO:0000256" key="2">
    <source>
        <dbReference type="ARBA" id="ARBA00022595"/>
    </source>
</evidence>
<comment type="subcellular location">
    <subcellularLocation>
        <location evidence="1">Virion</location>
    </subcellularLocation>
</comment>
<accession>A0A6M3KZS6</accession>
<evidence type="ECO:0000256" key="4">
    <source>
        <dbReference type="ARBA" id="ARBA00022844"/>
    </source>
</evidence>
<evidence type="ECO:0000256" key="7">
    <source>
        <dbReference type="SAM" id="MobiDB-lite"/>
    </source>
</evidence>
<keyword evidence="6" id="KW-1160">Virus entry into host cell</keyword>
<dbReference type="InterPro" id="IPR020991">
    <property type="entry name" value="Connector_podovirus"/>
</dbReference>
<dbReference type="Pfam" id="PF12236">
    <property type="entry name" value="Head-tail_con"/>
    <property type="match status" value="1"/>
</dbReference>
<keyword evidence="5" id="KW-0231">Viral genome packaging</keyword>
<keyword evidence="3" id="KW-1188">Viral release from host cell</keyword>
<evidence type="ECO:0000256" key="3">
    <source>
        <dbReference type="ARBA" id="ARBA00022612"/>
    </source>
</evidence>
<protein>
    <submittedName>
        <fullName evidence="8">Putative head tail connector protein</fullName>
    </submittedName>
</protein>
<dbReference type="EMBL" id="MT142652">
    <property type="protein sequence ID" value="QJA86675.1"/>
    <property type="molecule type" value="Genomic_DNA"/>
</dbReference>
<name>A0A6M3KZS6_9ZZZZ</name>
<evidence type="ECO:0000256" key="5">
    <source>
        <dbReference type="ARBA" id="ARBA00023219"/>
    </source>
</evidence>
<sequence>MVTQDQKLKTLVTSRQSKLETDKTNFNDRMQEVADFVSPHRDDIRGNRKVGGEKKGTKIFDGTAVSAAVLATDGIHGYHVSPAFAWFKYEMNRKQVNTMPEVREWLDEIEFNMYMALNRSNFYNEMWSFIYDGFTLGTAAMIAEEDIAKGRIFFEAVHPGEIYIAENQHGEVDVLHRKRMLTAKQMVEKFGRDNCPIMVGQAYDTNPFTMFEVIHAVFPREEYDTRKRDGKNKPFASVWLMTQGNHICKEDGFKTFPYHVWRYLKTGKEPYGVSPAILAMADIKGLNLMAKTLLGAAQLAVDPAYNVPSYLSGKVQLKPRGLNYINPGTTDKISAINTGANFPIGIDREQAKQKSIRERFHVDTFLMLASLEGRGQRTAYEVSELMAEKAAVLGAELGSFNASLGNILESVYEIENQSSNPRMPPPPDALLEMAGSDPSLRFDPVYMGPLAQAQRERFSKDGVRKFMLELRPLIDLQMAAAGSSEVLDNFDLDEAGRILADSNRVPAAVIRPETTVAKIRAGRAMAQQQASQQQDAQAILQVLKTASEADKNSGGKLSEALQGAMPPGGVRSRALPSKEV</sequence>
<keyword evidence="2" id="KW-1162">Viral penetration into host cytoplasm</keyword>